<keyword evidence="2 3" id="KW-0040">ANK repeat</keyword>
<evidence type="ECO:0000313" key="4">
    <source>
        <dbReference type="EMBL" id="KAK5574779.1"/>
    </source>
</evidence>
<dbReference type="PANTHER" id="PTHR24198">
    <property type="entry name" value="ANKYRIN REPEAT AND PROTEIN KINASE DOMAIN-CONTAINING PROTEIN"/>
    <property type="match status" value="1"/>
</dbReference>
<dbReference type="EMBL" id="JAVFKY010000006">
    <property type="protein sequence ID" value="KAK5574779.1"/>
    <property type="molecule type" value="Genomic_DNA"/>
</dbReference>
<dbReference type="Gene3D" id="1.25.40.20">
    <property type="entry name" value="Ankyrin repeat-containing domain"/>
    <property type="match status" value="1"/>
</dbReference>
<protein>
    <recommendedName>
        <fullName evidence="6">Ankyrin repeat-containing protein</fullName>
    </recommendedName>
</protein>
<dbReference type="InterPro" id="IPR002110">
    <property type="entry name" value="Ankyrin_rpt"/>
</dbReference>
<dbReference type="PROSITE" id="PS50297">
    <property type="entry name" value="ANK_REP_REGION"/>
    <property type="match status" value="2"/>
</dbReference>
<dbReference type="InterPro" id="IPR036770">
    <property type="entry name" value="Ankyrin_rpt-contain_sf"/>
</dbReference>
<proteinExistence type="predicted"/>
<evidence type="ECO:0000256" key="3">
    <source>
        <dbReference type="PROSITE-ProRule" id="PRU00023"/>
    </source>
</evidence>
<sequence>MMIPNDSIIYHSMVNSKYIDILKLLIGASPHFIDGLENGNTFLTWFCSNRKEHQLLHLDQKGFKKDHQNKDGDTALHLVIKNVNCEPSMMIAVLLLCGADPNFRNKKDQYPLHLAVELGDDNLIKILLAYGAKPYLDSVKSSSISDPGHIYQENINSGRTLSLLRNIGTIISQFENYHISIRTQTFVLLESLFGESIKALKSESFYNCINQLFLPNMDRFNSLKLGLEAPTLFSCQKLEKFNVDDSKLKSPDAIATTKSDIHSLGVVLFELCASIPYIGHKYIIPFGYSIKWFSIAYDVKNYLRPTLHPSIPQSQKFNIFNVKPL</sequence>
<dbReference type="Pfam" id="PF00023">
    <property type="entry name" value="Ank"/>
    <property type="match status" value="2"/>
</dbReference>
<evidence type="ECO:0000313" key="5">
    <source>
        <dbReference type="Proteomes" id="UP001344447"/>
    </source>
</evidence>
<dbReference type="SMART" id="SM00248">
    <property type="entry name" value="ANK"/>
    <property type="match status" value="4"/>
</dbReference>
<evidence type="ECO:0008006" key="6">
    <source>
        <dbReference type="Google" id="ProtNLM"/>
    </source>
</evidence>
<organism evidence="4 5">
    <name type="scientific">Dictyostelium firmibasis</name>
    <dbReference type="NCBI Taxonomy" id="79012"/>
    <lineage>
        <taxon>Eukaryota</taxon>
        <taxon>Amoebozoa</taxon>
        <taxon>Evosea</taxon>
        <taxon>Eumycetozoa</taxon>
        <taxon>Dictyostelia</taxon>
        <taxon>Dictyosteliales</taxon>
        <taxon>Dictyosteliaceae</taxon>
        <taxon>Dictyostelium</taxon>
    </lineage>
</organism>
<comment type="caution">
    <text evidence="4">The sequence shown here is derived from an EMBL/GenBank/DDBJ whole genome shotgun (WGS) entry which is preliminary data.</text>
</comment>
<accession>A0AAN7TK82</accession>
<dbReference type="Proteomes" id="UP001344447">
    <property type="component" value="Unassembled WGS sequence"/>
</dbReference>
<dbReference type="SUPFAM" id="SSF48403">
    <property type="entry name" value="Ankyrin repeat"/>
    <property type="match status" value="1"/>
</dbReference>
<dbReference type="PANTHER" id="PTHR24198:SF165">
    <property type="entry name" value="ANKYRIN REPEAT-CONTAINING PROTEIN-RELATED"/>
    <property type="match status" value="1"/>
</dbReference>
<feature type="repeat" description="ANK" evidence="3">
    <location>
        <begin position="107"/>
        <end position="139"/>
    </location>
</feature>
<keyword evidence="1" id="KW-0677">Repeat</keyword>
<evidence type="ECO:0000256" key="1">
    <source>
        <dbReference type="ARBA" id="ARBA00022737"/>
    </source>
</evidence>
<keyword evidence="5" id="KW-1185">Reference proteome</keyword>
<dbReference type="PROSITE" id="PS50088">
    <property type="entry name" value="ANK_REPEAT"/>
    <property type="match status" value="2"/>
</dbReference>
<reference evidence="4 5" key="1">
    <citation type="submission" date="2023-11" db="EMBL/GenBank/DDBJ databases">
        <title>Dfirmibasis_genome.</title>
        <authorList>
            <person name="Edelbroek B."/>
            <person name="Kjellin J."/>
            <person name="Jerlstrom-Hultqvist J."/>
            <person name="Soderbom F."/>
        </authorList>
    </citation>
    <scope>NUCLEOTIDE SEQUENCE [LARGE SCALE GENOMIC DNA]</scope>
    <source>
        <strain evidence="4 5">TNS-C-14</strain>
    </source>
</reference>
<evidence type="ECO:0000256" key="2">
    <source>
        <dbReference type="ARBA" id="ARBA00023043"/>
    </source>
</evidence>
<name>A0AAN7TK82_9MYCE</name>
<feature type="repeat" description="ANK" evidence="3">
    <location>
        <begin position="71"/>
        <end position="106"/>
    </location>
</feature>
<gene>
    <name evidence="4" type="ORF">RB653_010032</name>
</gene>
<dbReference type="AlphaFoldDB" id="A0AAN7TK82"/>